<name>N1PZI6_DOTSN</name>
<dbReference type="Proteomes" id="UP000016933">
    <property type="component" value="Unassembled WGS sequence"/>
</dbReference>
<keyword evidence="3" id="KW-1185">Reference proteome</keyword>
<feature type="non-terminal residue" evidence="2">
    <location>
        <position position="112"/>
    </location>
</feature>
<evidence type="ECO:0000313" key="2">
    <source>
        <dbReference type="EMBL" id="EME48423.1"/>
    </source>
</evidence>
<proteinExistence type="predicted"/>
<organism evidence="2 3">
    <name type="scientific">Dothistroma septosporum (strain NZE10 / CBS 128990)</name>
    <name type="common">Red band needle blight fungus</name>
    <name type="synonym">Mycosphaerella pini</name>
    <dbReference type="NCBI Taxonomy" id="675120"/>
    <lineage>
        <taxon>Eukaryota</taxon>
        <taxon>Fungi</taxon>
        <taxon>Dikarya</taxon>
        <taxon>Ascomycota</taxon>
        <taxon>Pezizomycotina</taxon>
        <taxon>Dothideomycetes</taxon>
        <taxon>Dothideomycetidae</taxon>
        <taxon>Mycosphaerellales</taxon>
        <taxon>Mycosphaerellaceae</taxon>
        <taxon>Dothistroma</taxon>
    </lineage>
</organism>
<reference evidence="2 3" key="2">
    <citation type="journal article" date="2012" name="PLoS Pathog.">
        <title>Diverse lifestyles and strategies of plant pathogenesis encoded in the genomes of eighteen Dothideomycetes fungi.</title>
        <authorList>
            <person name="Ohm R.A."/>
            <person name="Feau N."/>
            <person name="Henrissat B."/>
            <person name="Schoch C.L."/>
            <person name="Horwitz B.A."/>
            <person name="Barry K.W."/>
            <person name="Condon B.J."/>
            <person name="Copeland A.C."/>
            <person name="Dhillon B."/>
            <person name="Glaser F."/>
            <person name="Hesse C.N."/>
            <person name="Kosti I."/>
            <person name="LaButti K."/>
            <person name="Lindquist E.A."/>
            <person name="Lucas S."/>
            <person name="Salamov A.A."/>
            <person name="Bradshaw R.E."/>
            <person name="Ciuffetti L."/>
            <person name="Hamelin R.C."/>
            <person name="Kema G.H.J."/>
            <person name="Lawrence C."/>
            <person name="Scott J.A."/>
            <person name="Spatafora J.W."/>
            <person name="Turgeon B.G."/>
            <person name="de Wit P.J.G.M."/>
            <person name="Zhong S."/>
            <person name="Goodwin S.B."/>
            <person name="Grigoriev I.V."/>
        </authorList>
    </citation>
    <scope>NUCLEOTIDE SEQUENCE [LARGE SCALE GENOMIC DNA]</scope>
    <source>
        <strain evidence="3">NZE10 / CBS 128990</strain>
    </source>
</reference>
<dbReference type="EMBL" id="KB446535">
    <property type="protein sequence ID" value="EME48423.1"/>
    <property type="molecule type" value="Genomic_DNA"/>
</dbReference>
<dbReference type="AlphaFoldDB" id="N1PZI6"/>
<feature type="region of interest" description="Disordered" evidence="1">
    <location>
        <begin position="69"/>
        <end position="112"/>
    </location>
</feature>
<sequence length="112" mass="12475">MPGFFESIDQLIDRSSTRHPFRTDPAYIGKLSGSRGTAQVVPQANLLRPVHDQMSYYYRSKHTWEIPQGQRHRIGCPPSKPTPSTARGGCHTSNSLHPAAVQTSRSQQIDCS</sequence>
<evidence type="ECO:0000256" key="1">
    <source>
        <dbReference type="SAM" id="MobiDB-lite"/>
    </source>
</evidence>
<evidence type="ECO:0000313" key="3">
    <source>
        <dbReference type="Proteomes" id="UP000016933"/>
    </source>
</evidence>
<dbReference type="HOGENOM" id="CLU_2151689_0_0_1"/>
<reference evidence="3" key="1">
    <citation type="journal article" date="2012" name="PLoS Genet.">
        <title>The genomes of the fungal plant pathogens Cladosporium fulvum and Dothistroma septosporum reveal adaptation to different hosts and lifestyles but also signatures of common ancestry.</title>
        <authorList>
            <person name="de Wit P.J.G.M."/>
            <person name="van der Burgt A."/>
            <person name="Oekmen B."/>
            <person name="Stergiopoulos I."/>
            <person name="Abd-Elsalam K.A."/>
            <person name="Aerts A.L."/>
            <person name="Bahkali A.H."/>
            <person name="Beenen H.G."/>
            <person name="Chettri P."/>
            <person name="Cox M.P."/>
            <person name="Datema E."/>
            <person name="de Vries R.P."/>
            <person name="Dhillon B."/>
            <person name="Ganley A.R."/>
            <person name="Griffiths S.A."/>
            <person name="Guo Y."/>
            <person name="Hamelin R.C."/>
            <person name="Henrissat B."/>
            <person name="Kabir M.S."/>
            <person name="Jashni M.K."/>
            <person name="Kema G."/>
            <person name="Klaubauf S."/>
            <person name="Lapidus A."/>
            <person name="Levasseur A."/>
            <person name="Lindquist E."/>
            <person name="Mehrabi R."/>
            <person name="Ohm R.A."/>
            <person name="Owen T.J."/>
            <person name="Salamov A."/>
            <person name="Schwelm A."/>
            <person name="Schijlen E."/>
            <person name="Sun H."/>
            <person name="van den Burg H.A."/>
            <person name="van Ham R.C.H.J."/>
            <person name="Zhang S."/>
            <person name="Goodwin S.B."/>
            <person name="Grigoriev I.V."/>
            <person name="Collemare J."/>
            <person name="Bradshaw R.E."/>
        </authorList>
    </citation>
    <scope>NUCLEOTIDE SEQUENCE [LARGE SCALE GENOMIC DNA]</scope>
    <source>
        <strain evidence="3">NZE10 / CBS 128990</strain>
    </source>
</reference>
<feature type="compositionally biased region" description="Polar residues" evidence="1">
    <location>
        <begin position="91"/>
        <end position="112"/>
    </location>
</feature>
<gene>
    <name evidence="2" type="ORF">DOTSEDRAFT_39783</name>
</gene>
<accession>N1PZI6</accession>
<protein>
    <submittedName>
        <fullName evidence="2">Uncharacterized protein</fullName>
    </submittedName>
</protein>